<sequence length="107" mass="12448">MNLPTTREWVVIVTHKHSQPQRRHQCIAGLLDRRRICDRKGIDEVAVESVRRVGHVNSHSLDESVTLLQLPCPPLARVIVSALGQHPRPHRPHFHVRFRIRELVRTQ</sequence>
<dbReference type="AlphaFoldDB" id="A0A4C1WLX7"/>
<proteinExistence type="predicted"/>
<evidence type="ECO:0000313" key="1">
    <source>
        <dbReference type="EMBL" id="GBP52023.1"/>
    </source>
</evidence>
<reference evidence="1 2" key="1">
    <citation type="journal article" date="2019" name="Commun. Biol.">
        <title>The bagworm genome reveals a unique fibroin gene that provides high tensile strength.</title>
        <authorList>
            <person name="Kono N."/>
            <person name="Nakamura H."/>
            <person name="Ohtoshi R."/>
            <person name="Tomita M."/>
            <person name="Numata K."/>
            <person name="Arakawa K."/>
        </authorList>
    </citation>
    <scope>NUCLEOTIDE SEQUENCE [LARGE SCALE GENOMIC DNA]</scope>
</reference>
<gene>
    <name evidence="1" type="ORF">EVAR_45873_1</name>
</gene>
<keyword evidence="2" id="KW-1185">Reference proteome</keyword>
<dbReference type="EMBL" id="BGZK01000593">
    <property type="protein sequence ID" value="GBP52023.1"/>
    <property type="molecule type" value="Genomic_DNA"/>
</dbReference>
<protein>
    <submittedName>
        <fullName evidence="1">Uncharacterized protein</fullName>
    </submittedName>
</protein>
<accession>A0A4C1WLX7</accession>
<dbReference type="Proteomes" id="UP000299102">
    <property type="component" value="Unassembled WGS sequence"/>
</dbReference>
<evidence type="ECO:0000313" key="2">
    <source>
        <dbReference type="Proteomes" id="UP000299102"/>
    </source>
</evidence>
<organism evidence="1 2">
    <name type="scientific">Eumeta variegata</name>
    <name type="common">Bagworm moth</name>
    <name type="synonym">Eumeta japonica</name>
    <dbReference type="NCBI Taxonomy" id="151549"/>
    <lineage>
        <taxon>Eukaryota</taxon>
        <taxon>Metazoa</taxon>
        <taxon>Ecdysozoa</taxon>
        <taxon>Arthropoda</taxon>
        <taxon>Hexapoda</taxon>
        <taxon>Insecta</taxon>
        <taxon>Pterygota</taxon>
        <taxon>Neoptera</taxon>
        <taxon>Endopterygota</taxon>
        <taxon>Lepidoptera</taxon>
        <taxon>Glossata</taxon>
        <taxon>Ditrysia</taxon>
        <taxon>Tineoidea</taxon>
        <taxon>Psychidae</taxon>
        <taxon>Oiketicinae</taxon>
        <taxon>Eumeta</taxon>
    </lineage>
</organism>
<comment type="caution">
    <text evidence="1">The sequence shown here is derived from an EMBL/GenBank/DDBJ whole genome shotgun (WGS) entry which is preliminary data.</text>
</comment>
<name>A0A4C1WLX7_EUMVA</name>